<dbReference type="InterPro" id="IPR047799">
    <property type="entry name" value="T9SS_OM_PorV"/>
</dbReference>
<gene>
    <name evidence="3" type="ORF">EV195_11066</name>
</gene>
<name>A0A4R2NMS9_9FLAO</name>
<keyword evidence="4" id="KW-1185">Reference proteome</keyword>
<dbReference type="AlphaFoldDB" id="A0A4R2NMS9"/>
<dbReference type="Proteomes" id="UP000294564">
    <property type="component" value="Unassembled WGS sequence"/>
</dbReference>
<dbReference type="OrthoDB" id="9758448at2"/>
<evidence type="ECO:0000256" key="1">
    <source>
        <dbReference type="SAM" id="SignalP"/>
    </source>
</evidence>
<dbReference type="Gene3D" id="2.40.160.60">
    <property type="entry name" value="Outer membrane protein transport protein (OMPP1/FadL/TodX)"/>
    <property type="match status" value="2"/>
</dbReference>
<proteinExistence type="predicted"/>
<dbReference type="Pfam" id="PF19572">
    <property type="entry name" value="PorV"/>
    <property type="match status" value="1"/>
</dbReference>
<accession>A0A4R2NMS9</accession>
<dbReference type="SUPFAM" id="SSF56935">
    <property type="entry name" value="Porins"/>
    <property type="match status" value="1"/>
</dbReference>
<evidence type="ECO:0000313" key="4">
    <source>
        <dbReference type="Proteomes" id="UP000294564"/>
    </source>
</evidence>
<feature type="domain" description="Type IX secretion system protein PorV" evidence="2">
    <location>
        <begin position="23"/>
        <end position="256"/>
    </location>
</feature>
<feature type="chain" id="PRO_5020374544" description="Type IX secretion system protein PorV domain-containing protein" evidence="1">
    <location>
        <begin position="22"/>
        <end position="365"/>
    </location>
</feature>
<comment type="caution">
    <text evidence="3">The sequence shown here is derived from an EMBL/GenBank/DDBJ whole genome shotgun (WGS) entry which is preliminary data.</text>
</comment>
<sequence>MKKSTLLTLLLINFLALTTRAQINEGAITTSVPFLQISTDARAGGMGEIGVATSSDAYALFHNAAKIAFNKSKLSVGVSYVPWLRNLTDDIFAGNFSVVNRFSENSAWGADLKFFSLGRIDLTDNSGNSTGSINPSEFALSGYYSLKLSEKFSMGVGLKYINSNLDVDNNSLEAVNSFAVDISAYYQSDEENYGTFNGRYRIGVNVANIGPKVEYTPGEENFIPTIGKLGGGFDFIFDDYNTLGVNLEFRKLLVPSSGSLSSRGWFEGMFTSLGDRPFSEELREVNWSLGAEYLYNNAFAVRAGYFNESETKGNRKFFTLGAGFTAQAFSVDLSYLVNTSDVNNPLENTLRFSLSFDIGEIYEDY</sequence>
<dbReference type="NCBIfam" id="NF033710">
    <property type="entry name" value="T9SS_OM_PorV"/>
    <property type="match status" value="1"/>
</dbReference>
<evidence type="ECO:0000259" key="2">
    <source>
        <dbReference type="Pfam" id="PF19572"/>
    </source>
</evidence>
<dbReference type="EMBL" id="SLXM01000010">
    <property type="protein sequence ID" value="TCP22937.1"/>
    <property type="molecule type" value="Genomic_DNA"/>
</dbReference>
<dbReference type="NCBIfam" id="NF033709">
    <property type="entry name" value="PorV_fam"/>
    <property type="match status" value="1"/>
</dbReference>
<dbReference type="InterPro" id="IPR045741">
    <property type="entry name" value="PorV"/>
</dbReference>
<keyword evidence="1" id="KW-0732">Signal</keyword>
<reference evidence="3 4" key="1">
    <citation type="submission" date="2019-03" db="EMBL/GenBank/DDBJ databases">
        <title>Genomic Encyclopedia of Type Strains, Phase IV (KMG-IV): sequencing the most valuable type-strain genomes for metagenomic binning, comparative biology and taxonomic classification.</title>
        <authorList>
            <person name="Goeker M."/>
        </authorList>
    </citation>
    <scope>NUCLEOTIDE SEQUENCE [LARGE SCALE GENOMIC DNA]</scope>
    <source>
        <strain evidence="3 4">DSM 14836</strain>
    </source>
</reference>
<evidence type="ECO:0000313" key="3">
    <source>
        <dbReference type="EMBL" id="TCP22937.1"/>
    </source>
</evidence>
<organism evidence="3 4">
    <name type="scientific">Tenacibaculum skagerrakense</name>
    <dbReference type="NCBI Taxonomy" id="186571"/>
    <lineage>
        <taxon>Bacteria</taxon>
        <taxon>Pseudomonadati</taxon>
        <taxon>Bacteroidota</taxon>
        <taxon>Flavobacteriia</taxon>
        <taxon>Flavobacteriales</taxon>
        <taxon>Flavobacteriaceae</taxon>
        <taxon>Tenacibaculum</taxon>
    </lineage>
</organism>
<dbReference type="RefSeq" id="WP_132795720.1">
    <property type="nucleotide sequence ID" value="NZ_SLXM01000010.1"/>
</dbReference>
<feature type="signal peptide" evidence="1">
    <location>
        <begin position="1"/>
        <end position="21"/>
    </location>
</feature>
<protein>
    <recommendedName>
        <fullName evidence="2">Type IX secretion system protein PorV domain-containing protein</fullName>
    </recommendedName>
</protein>